<evidence type="ECO:0000259" key="3">
    <source>
        <dbReference type="PROSITE" id="PS50994"/>
    </source>
</evidence>
<feature type="compositionally biased region" description="Basic and acidic residues" evidence="2">
    <location>
        <begin position="1681"/>
        <end position="1702"/>
    </location>
</feature>
<keyword evidence="5" id="KW-1185">Reference proteome</keyword>
<dbReference type="InterPro" id="IPR013103">
    <property type="entry name" value="RVT_2"/>
</dbReference>
<organism evidence="4 5">
    <name type="scientific">Thalassiosira oceanica</name>
    <name type="common">Marine diatom</name>
    <dbReference type="NCBI Taxonomy" id="159749"/>
    <lineage>
        <taxon>Eukaryota</taxon>
        <taxon>Sar</taxon>
        <taxon>Stramenopiles</taxon>
        <taxon>Ochrophyta</taxon>
        <taxon>Bacillariophyta</taxon>
        <taxon>Coscinodiscophyceae</taxon>
        <taxon>Thalassiosirophycidae</taxon>
        <taxon>Thalassiosirales</taxon>
        <taxon>Thalassiosiraceae</taxon>
        <taxon>Thalassiosira</taxon>
    </lineage>
</organism>
<feature type="compositionally biased region" description="Polar residues" evidence="2">
    <location>
        <begin position="564"/>
        <end position="573"/>
    </location>
</feature>
<evidence type="ECO:0000313" key="5">
    <source>
        <dbReference type="Proteomes" id="UP000266841"/>
    </source>
</evidence>
<feature type="compositionally biased region" description="Basic and acidic residues" evidence="2">
    <location>
        <begin position="125"/>
        <end position="134"/>
    </location>
</feature>
<feature type="region of interest" description="Disordered" evidence="2">
    <location>
        <begin position="707"/>
        <end position="735"/>
    </location>
</feature>
<dbReference type="Gene3D" id="3.30.420.10">
    <property type="entry name" value="Ribonuclease H-like superfamily/Ribonuclease H"/>
    <property type="match status" value="1"/>
</dbReference>
<comment type="caution">
    <text evidence="4">The sequence shown here is derived from an EMBL/GenBank/DDBJ whole genome shotgun (WGS) entry which is preliminary data.</text>
</comment>
<dbReference type="InterPro" id="IPR001584">
    <property type="entry name" value="Integrase_cat-core"/>
</dbReference>
<dbReference type="SUPFAM" id="SSF53098">
    <property type="entry name" value="Ribonuclease H-like"/>
    <property type="match status" value="1"/>
</dbReference>
<dbReference type="EMBL" id="AGNL01022055">
    <property type="protein sequence ID" value="EJK59893.1"/>
    <property type="molecule type" value="Genomic_DNA"/>
</dbReference>
<dbReference type="InterPro" id="IPR036397">
    <property type="entry name" value="RNaseH_sf"/>
</dbReference>
<dbReference type="Pfam" id="PF07727">
    <property type="entry name" value="RVT_2"/>
    <property type="match status" value="1"/>
</dbReference>
<feature type="compositionally biased region" description="Gly residues" evidence="2">
    <location>
        <begin position="576"/>
        <end position="590"/>
    </location>
</feature>
<dbReference type="GO" id="GO:0003676">
    <property type="term" value="F:nucleic acid binding"/>
    <property type="evidence" value="ECO:0007669"/>
    <property type="project" value="InterPro"/>
</dbReference>
<gene>
    <name evidence="4" type="ORF">THAOC_19832</name>
</gene>
<dbReference type="InterPro" id="IPR012337">
    <property type="entry name" value="RNaseH-like_sf"/>
</dbReference>
<feature type="compositionally biased region" description="Polar residues" evidence="2">
    <location>
        <begin position="1641"/>
        <end position="1656"/>
    </location>
</feature>
<dbReference type="Proteomes" id="UP000266841">
    <property type="component" value="Unassembled WGS sequence"/>
</dbReference>
<dbReference type="PANTHER" id="PTHR11439:SF440">
    <property type="entry name" value="INTEGRASE CATALYTIC DOMAIN-CONTAINING PROTEIN"/>
    <property type="match status" value="1"/>
</dbReference>
<evidence type="ECO:0000313" key="4">
    <source>
        <dbReference type="EMBL" id="EJK59893.1"/>
    </source>
</evidence>
<accession>K0S1E8</accession>
<protein>
    <recommendedName>
        <fullName evidence="3">Integrase catalytic domain-containing protein</fullName>
    </recommendedName>
</protein>
<dbReference type="InterPro" id="IPR043502">
    <property type="entry name" value="DNA/RNA_pol_sf"/>
</dbReference>
<name>K0S1E8_THAOC</name>
<dbReference type="PROSITE" id="PS50994">
    <property type="entry name" value="INTEGRASE"/>
    <property type="match status" value="1"/>
</dbReference>
<feature type="region of interest" description="Disordered" evidence="2">
    <location>
        <begin position="115"/>
        <end position="167"/>
    </location>
</feature>
<feature type="compositionally biased region" description="Polar residues" evidence="2">
    <location>
        <begin position="707"/>
        <end position="717"/>
    </location>
</feature>
<feature type="region of interest" description="Disordered" evidence="2">
    <location>
        <begin position="1641"/>
        <end position="1767"/>
    </location>
</feature>
<feature type="compositionally biased region" description="Low complexity" evidence="2">
    <location>
        <begin position="1666"/>
        <end position="1675"/>
    </location>
</feature>
<feature type="domain" description="Integrase catalytic" evidence="3">
    <location>
        <begin position="1277"/>
        <end position="1474"/>
    </location>
</feature>
<dbReference type="PANTHER" id="PTHR11439">
    <property type="entry name" value="GAG-POL-RELATED RETROTRANSPOSON"/>
    <property type="match status" value="1"/>
</dbReference>
<sequence>MRVSEECLSVTQFMLECRRGVNIDTRQEPNRGLQSRTNNLEEELSPFCFHACVSPSARPDPIGTAARLGSTPITRAPHGLSSVGVRLWLMSDLRLETDDQIDTLETLEAFAEQLSPTTARRNRAERRARARDSSGDNEGLVAENNSVRTLSENNETMSSDTTTGDGAAATAATAAATYNPDEPRSGGARTGDELNATMITLPKHLRGTLGSESFAKNTKLATTYTGTKLCIAGDKMTDTATDTISPEAADAFLTNTMASKAVSEHFQKYDMMWVIEMPGFTPVEGTGVDDYKARWDTSDKKSVITHFHEITYKAVRQRQRDIKTFAHAFEVTSDHWIDDYMKKAADPELAKKVATELSSLPAIEQGGLIRTYLTFKYADGMTGNKLKALKTNLTEFGEKGPEVFGHRNPDQARVLIQGLIQVLEAYDELQREMPHEIMKGFMKYNNANYQDTLSDLNREVREAHQSADLQATPDSSAIKESIRKILAKVKAAYQGEKDANNWNIPGPHAGYRAQDGGTPTEIICDNCRNLDAQGNPVPAHTSVDCKFGRNQQREAHNRKIRAGKSNQEPWTLQGSSGRGGRGNRNGGGRGPRNDRRRNDRRGGGGGAGREYNRSGAWLGSSTTYGGQQPHSPPTSNDFPNQGVATFNITRGSPTGTFYRCYCKADTCLWNDSHTSGYHDLFIAHVNGGRPASSFKMKAFHPYYALTNNSDSPTSDQPSGAGGQAHQARSAEAQARLTRASATVTGLVEDAGTSQESAALAEALGVLFDLQLNRIQGLVLLLVFGASLGVMLQLFTKRDRRRRRGRPPGRLSDFHRRRIPYMLVRRTRRRRGQRPNRLDGTSFRSPACNRRRRLKKRNLKARARAKRRRHESWFEHRDPPRFEVDRPVPDSVIDEFCDGARLLEIARDPELTYADYESPPWCDFLRSTVKDILSEFQPSHLEHAMNCRRLLLRAELYSKRVSRRVSRRLCRRGRKMRRAAAVRRNAFENTHRHPHEVKHKDKKKTILIWDTGASHGVTPFRSDFIDYVECQIPLSGVTHTNVCLGIGTTLHKFIDENGTPIFLSCVSYHLPQTDVRLFSPQTFHQLNGGESRLCNEGRNILMSLPRGHHINIPVRADNNLPALDDTYCTPEEIAEAGPHMRSNLAASSLSKLDFFGDLRTLRDYRLIKLPGDAADNMPTGDPQHYFNFAGPSVASEVNQNLSRAQKELLMWHLRTGYSMYHLQQLMKPQTFKNEDGSKRILPPIIKVKYSETPTCEPPICESCQLARAKRRPIGVTKSKSDPDASTIVDDGAVGVGDFVSTDQFTSSTPGRLETGYGKEAVSNRYHGGTIYNDAASGVIYVENQVSLNASETVLGKKRFEAWLYEQANAEVTHYHSDNGIFNADEYRRDCELKGQGQSFSGVGAKHQNARAERAIQTIMYMARTFMIHTALHWSSEGASNLNLWSFAVQYAAWLHNRRPNKYTGLSPLELASQNKSDHRDLLRSRVWGCPVFVLDASLQDGHKIPKWKRRARLGQFVGFSREHSTLVPLVRNLRTGFVSPQYHVVFDEKFDTVMQLPSHEHVVDKICDDLWDSSRERFADYEYDDDGLLEYTPPPLEDLWLTTEERAQKVRNLQKQRDRLRRKEKALERECRRRLEVEIEDLTTSLGGSTPNESRSPYVSDDESDSSDSSSRSSSESEGELSPERFQDVDIDVSIDRRVRFEDSTTSGGPDGAPEGADDAPEDLSGPASRTRGRQRESQPVGRRTRSRGKETRTASIPTYKMDRSAQVRRSRLNRELYCLTTSPRASPTVKTRLMSAKKKRLKYKTYRRLLSDEAHNQLVNMSINTDATLSKSEAVNNRVPTIEEILDSPIANFITLAAQDCGYTGTAEDLIVNYVHPLFLKAKANASSEDNPNWRQAMGGEFAEEYWQAAVKEIETLEKMGAWEVVEQSDDMNVIDSTWAFKLKRYPDGLVKKFKARFCARGDQQLQGIDFFETYAPVVQWTTIRLMLILEVLLGLKSKQGDVTAAFLHADIPEDENVYVRMPRGFEEYDNSGHQKVLKLKKTLYGLRQSPRAFWKYMTQKMEECGCKQSEFDPCLFISDKVICIIYVDDILFWAKDDQHIVDLAIQLRGKGVMLEQEDDAAGFLGVTLERHESGLLEMKQTGLIDRVIDALGLEDSNDKFTPSEGAPLVKNADGDPASGHFSYSSVVGMLLYLSGHSRPDIAYAVNCCARYMFCPKSNHEKAIKRIGRYLKLTRDRGLVLNPSADKSKLDCYPDADFAGMYGHEIAADPACAKSRTGFVITFADCPVLWVSKLQTETALSTMEAEIIALAHSCRELFPIMDMTKSLSEALSLPIEGTTMNVSIHEDNAGALVLAEKLPPEYTPRSKYYAVKTHWFREEIHKRGITLVKIDTVEQLGDMFTKGLPKATFEYLRKKLMGW</sequence>
<evidence type="ECO:0000256" key="2">
    <source>
        <dbReference type="SAM" id="MobiDB-lite"/>
    </source>
</evidence>
<dbReference type="GO" id="GO:0015074">
    <property type="term" value="P:DNA integration"/>
    <property type="evidence" value="ECO:0007669"/>
    <property type="project" value="InterPro"/>
</dbReference>
<dbReference type="eggNOG" id="KOG0017">
    <property type="taxonomic scope" value="Eukaryota"/>
</dbReference>
<feature type="compositionally biased region" description="Polar residues" evidence="2">
    <location>
        <begin position="143"/>
        <end position="159"/>
    </location>
</feature>
<evidence type="ECO:0000256" key="1">
    <source>
        <dbReference type="SAM" id="Coils"/>
    </source>
</evidence>
<dbReference type="SUPFAM" id="SSF56672">
    <property type="entry name" value="DNA/RNA polymerases"/>
    <property type="match status" value="1"/>
</dbReference>
<keyword evidence="1" id="KW-0175">Coiled coil</keyword>
<feature type="compositionally biased region" description="Basic and acidic residues" evidence="2">
    <location>
        <begin position="591"/>
        <end position="602"/>
    </location>
</feature>
<reference evidence="4 5" key="1">
    <citation type="journal article" date="2012" name="Genome Biol.">
        <title>Genome and low-iron response of an oceanic diatom adapted to chronic iron limitation.</title>
        <authorList>
            <person name="Lommer M."/>
            <person name="Specht M."/>
            <person name="Roy A.S."/>
            <person name="Kraemer L."/>
            <person name="Andreson R."/>
            <person name="Gutowska M.A."/>
            <person name="Wolf J."/>
            <person name="Bergner S.V."/>
            <person name="Schilhabel M.B."/>
            <person name="Klostermeier U.C."/>
            <person name="Beiko R.G."/>
            <person name="Rosenstiel P."/>
            <person name="Hippler M."/>
            <person name="Laroche J."/>
        </authorList>
    </citation>
    <scope>NUCLEOTIDE SEQUENCE [LARGE SCALE GENOMIC DNA]</scope>
    <source>
        <strain evidence="4 5">CCMP1005</strain>
    </source>
</reference>
<proteinExistence type="predicted"/>
<feature type="region of interest" description="Disordered" evidence="2">
    <location>
        <begin position="539"/>
        <end position="639"/>
    </location>
</feature>
<feature type="compositionally biased region" description="Polar residues" evidence="2">
    <location>
        <begin position="619"/>
        <end position="639"/>
    </location>
</feature>
<feature type="coiled-coil region" evidence="1">
    <location>
        <begin position="1602"/>
        <end position="1632"/>
    </location>
</feature>
<dbReference type="CDD" id="cd09272">
    <property type="entry name" value="RNase_HI_RT_Ty1"/>
    <property type="match status" value="1"/>
</dbReference>
<dbReference type="OrthoDB" id="47219at2759"/>